<dbReference type="EMBL" id="CM034401">
    <property type="protein sequence ID" value="KAJ0175829.1"/>
    <property type="molecule type" value="Genomic_DNA"/>
</dbReference>
<gene>
    <name evidence="1" type="ORF">K1T71_008988</name>
</gene>
<organism evidence="1 2">
    <name type="scientific">Dendrolimus kikuchii</name>
    <dbReference type="NCBI Taxonomy" id="765133"/>
    <lineage>
        <taxon>Eukaryota</taxon>
        <taxon>Metazoa</taxon>
        <taxon>Ecdysozoa</taxon>
        <taxon>Arthropoda</taxon>
        <taxon>Hexapoda</taxon>
        <taxon>Insecta</taxon>
        <taxon>Pterygota</taxon>
        <taxon>Neoptera</taxon>
        <taxon>Endopterygota</taxon>
        <taxon>Lepidoptera</taxon>
        <taxon>Glossata</taxon>
        <taxon>Ditrysia</taxon>
        <taxon>Bombycoidea</taxon>
        <taxon>Lasiocampidae</taxon>
        <taxon>Dendrolimus</taxon>
    </lineage>
</organism>
<reference evidence="1 2" key="1">
    <citation type="journal article" date="2021" name="Front. Genet.">
        <title>Chromosome-Level Genome Assembly Reveals Significant Gene Expansion in the Toll and IMD Signaling Pathways of Dendrolimus kikuchii.</title>
        <authorList>
            <person name="Zhou J."/>
            <person name="Wu P."/>
            <person name="Xiong Z."/>
            <person name="Liu N."/>
            <person name="Zhao N."/>
            <person name="Ji M."/>
            <person name="Qiu Y."/>
            <person name="Yang B."/>
        </authorList>
    </citation>
    <scope>NUCLEOTIDE SEQUENCE [LARGE SCALE GENOMIC DNA]</scope>
    <source>
        <strain evidence="1">Ann1</strain>
    </source>
</reference>
<sequence>MVPDNSDKTTNSKHQYVPVADFYKGKTIFITGGTGFLGKAIIEKLVYSCSDIKKIYVLTREKKDMTIIQRFEKLLQEPVFARLRNEKADVLKKIVPIQGDITLPDLGMKSEDEELLINEVSVVIHSAAIVKFNDILRNALLSNVEGTRKILELSKRMKAIEVFVYISTAYSHTDQKILEEKMYLNTIELSKAKNYAEEHYITGGSDEDMMKFIKDQPNTYTFTKALAETLVERNRGDLPTIIIRPSIITSSFREPTPGWVDNWSGATGIIVPINFGVNKVLRTKNNVVLDIIPVDYVSNLTLIAISRYNNCSWIDSTLCLFISCFSGLTVYHSCTSSINPLTMKKFVQLGQQYTYENGFGEISPKFVTIYLTKYKCVVDLITFILQTNPSHLADLWLKILGKRTKYVKFQKRALMVREALSYFTMNTWEMKCDQSRQLYESLSSEDQATFRCDPKDIDWKEYIFTYCKGIETFLLKRTALSK</sequence>
<name>A0ACC1CVT8_9NEOP</name>
<comment type="caution">
    <text evidence="1">The sequence shown here is derived from an EMBL/GenBank/DDBJ whole genome shotgun (WGS) entry which is preliminary data.</text>
</comment>
<protein>
    <submittedName>
        <fullName evidence="1">Uncharacterized protein</fullName>
    </submittedName>
</protein>
<accession>A0ACC1CVT8</accession>
<evidence type="ECO:0000313" key="1">
    <source>
        <dbReference type="EMBL" id="KAJ0175829.1"/>
    </source>
</evidence>
<keyword evidence="2" id="KW-1185">Reference proteome</keyword>
<dbReference type="Proteomes" id="UP000824533">
    <property type="component" value="Linkage Group LG15"/>
</dbReference>
<proteinExistence type="predicted"/>
<evidence type="ECO:0000313" key="2">
    <source>
        <dbReference type="Proteomes" id="UP000824533"/>
    </source>
</evidence>